<reference evidence="6" key="1">
    <citation type="submission" date="2020-09" db="EMBL/GenBank/DDBJ databases">
        <authorList>
            <person name="Kim M.K."/>
        </authorList>
    </citation>
    <scope>NUCLEOTIDE SEQUENCE</scope>
    <source>
        <strain evidence="6">BT664</strain>
    </source>
</reference>
<feature type="transmembrane region" description="Helical" evidence="5">
    <location>
        <begin position="406"/>
        <end position="425"/>
    </location>
</feature>
<proteinExistence type="predicted"/>
<dbReference type="GO" id="GO:0016020">
    <property type="term" value="C:membrane"/>
    <property type="evidence" value="ECO:0007669"/>
    <property type="project" value="UniProtKB-SubCell"/>
</dbReference>
<feature type="transmembrane region" description="Helical" evidence="5">
    <location>
        <begin position="83"/>
        <end position="103"/>
    </location>
</feature>
<feature type="transmembrane region" description="Helical" evidence="5">
    <location>
        <begin position="226"/>
        <end position="249"/>
    </location>
</feature>
<evidence type="ECO:0000256" key="2">
    <source>
        <dbReference type="ARBA" id="ARBA00022692"/>
    </source>
</evidence>
<sequence>MSHSKKLNELEASAICGNDISSSCLYVSALAIGYAGQYAWVALLMVGAVLYLFRSIYGEVVGALPLNGGAYNVLLNTTSKRNAAVAACLTILSYMATAVISASEAMHYLHTLWTGLPIMTATVLLLGFFLLLTILGISESAVVAVGIFVLHLLSLMLLVGVTGWYLATHGLATLVANWQLPLKGGSLSTALFLGFSAAMLGISGFESSANFVEEQAPGVFQKTLRNMWVVVTVFNPLLALLAVAALPLVEIGQHPETLLSHLGSSTGGPWLATLVSVDAVAVLSGAVLTSFVGVGGLMKRMALDRILPQFFLKENKRQSNYIILITFFLLCISVLLITDGQLGPLAGVYTISFLSVMAFFALGNFLLKSKRPKLPRPVYASVITVALALLGVLAALYGNIRIRPDYLVVFLQYFLPALLLVTALLNRTALLNLVLHASESLAERLPRASRLSRLTIRRLLRDLHRQEFVFFTKGDNVSNLNKVMAYVVENESTNRLKIVTLLRPGETFSRELLTDIQVLDRAYEQIVVDFVSMEGQFGPELIERLSKEWGIPKNFMFIGSPGDRFPYQISELGGVRLII</sequence>
<evidence type="ECO:0000313" key="7">
    <source>
        <dbReference type="Proteomes" id="UP000612233"/>
    </source>
</evidence>
<protein>
    <submittedName>
        <fullName evidence="6">APC family permease</fullName>
    </submittedName>
</protein>
<feature type="transmembrane region" description="Helical" evidence="5">
    <location>
        <begin position="379"/>
        <end position="400"/>
    </location>
</feature>
<dbReference type="Pfam" id="PF13520">
    <property type="entry name" value="AA_permease_2"/>
    <property type="match status" value="1"/>
</dbReference>
<comment type="caution">
    <text evidence="6">The sequence shown here is derived from an EMBL/GenBank/DDBJ whole genome shotgun (WGS) entry which is preliminary data.</text>
</comment>
<feature type="transmembrane region" description="Helical" evidence="5">
    <location>
        <begin position="319"/>
        <end position="338"/>
    </location>
</feature>
<dbReference type="EMBL" id="JACXAD010000014">
    <property type="protein sequence ID" value="MBD2768854.1"/>
    <property type="molecule type" value="Genomic_DNA"/>
</dbReference>
<evidence type="ECO:0000256" key="3">
    <source>
        <dbReference type="ARBA" id="ARBA00022989"/>
    </source>
</evidence>
<evidence type="ECO:0000256" key="5">
    <source>
        <dbReference type="SAM" id="Phobius"/>
    </source>
</evidence>
<comment type="subcellular location">
    <subcellularLocation>
        <location evidence="1">Membrane</location>
        <topology evidence="1">Multi-pass membrane protein</topology>
    </subcellularLocation>
</comment>
<dbReference type="InterPro" id="IPR002293">
    <property type="entry name" value="AA/rel_permease1"/>
</dbReference>
<feature type="transmembrane region" description="Helical" evidence="5">
    <location>
        <begin position="115"/>
        <end position="135"/>
    </location>
</feature>
<feature type="transmembrane region" description="Helical" evidence="5">
    <location>
        <begin position="269"/>
        <end position="298"/>
    </location>
</feature>
<accession>A0A927BF04</accession>
<feature type="transmembrane region" description="Helical" evidence="5">
    <location>
        <begin position="344"/>
        <end position="367"/>
    </location>
</feature>
<evidence type="ECO:0000256" key="4">
    <source>
        <dbReference type="ARBA" id="ARBA00023136"/>
    </source>
</evidence>
<dbReference type="AlphaFoldDB" id="A0A927BF04"/>
<keyword evidence="4 5" id="KW-0472">Membrane</keyword>
<gene>
    <name evidence="6" type="ORF">IC235_13245</name>
</gene>
<organism evidence="6 7">
    <name type="scientific">Hymenobacter montanus</name>
    <dbReference type="NCBI Taxonomy" id="2771359"/>
    <lineage>
        <taxon>Bacteria</taxon>
        <taxon>Pseudomonadati</taxon>
        <taxon>Bacteroidota</taxon>
        <taxon>Cytophagia</taxon>
        <taxon>Cytophagales</taxon>
        <taxon>Hymenobacteraceae</taxon>
        <taxon>Hymenobacter</taxon>
    </lineage>
</organism>
<dbReference type="PANTHER" id="PTHR43243:SF11">
    <property type="entry name" value="AMINO ACID PERMEASE_ SLC12A DOMAIN-CONTAINING PROTEIN"/>
    <property type="match status" value="1"/>
</dbReference>
<dbReference type="RefSeq" id="WP_191005669.1">
    <property type="nucleotide sequence ID" value="NZ_JACXAD010000014.1"/>
</dbReference>
<feature type="transmembrane region" description="Helical" evidence="5">
    <location>
        <begin position="142"/>
        <end position="167"/>
    </location>
</feature>
<dbReference type="GO" id="GO:0015171">
    <property type="term" value="F:amino acid transmembrane transporter activity"/>
    <property type="evidence" value="ECO:0007669"/>
    <property type="project" value="TreeGrafter"/>
</dbReference>
<evidence type="ECO:0000313" key="6">
    <source>
        <dbReference type="EMBL" id="MBD2768854.1"/>
    </source>
</evidence>
<name>A0A927BF04_9BACT</name>
<feature type="transmembrane region" description="Helical" evidence="5">
    <location>
        <begin position="187"/>
        <end position="205"/>
    </location>
</feature>
<keyword evidence="3 5" id="KW-1133">Transmembrane helix</keyword>
<keyword evidence="7" id="KW-1185">Reference proteome</keyword>
<keyword evidence="2 5" id="KW-0812">Transmembrane</keyword>
<evidence type="ECO:0000256" key="1">
    <source>
        <dbReference type="ARBA" id="ARBA00004141"/>
    </source>
</evidence>
<dbReference type="Proteomes" id="UP000612233">
    <property type="component" value="Unassembled WGS sequence"/>
</dbReference>
<dbReference type="Gene3D" id="1.20.1740.10">
    <property type="entry name" value="Amino acid/polyamine transporter I"/>
    <property type="match status" value="1"/>
</dbReference>
<dbReference type="PANTHER" id="PTHR43243">
    <property type="entry name" value="INNER MEMBRANE TRANSPORTER YGJI-RELATED"/>
    <property type="match status" value="1"/>
</dbReference>
<feature type="transmembrane region" description="Helical" evidence="5">
    <location>
        <begin position="31"/>
        <end position="53"/>
    </location>
</feature>